<accession>A0ABW4P308</accession>
<dbReference type="Proteomes" id="UP001597286">
    <property type="component" value="Unassembled WGS sequence"/>
</dbReference>
<evidence type="ECO:0000313" key="3">
    <source>
        <dbReference type="EMBL" id="MFD1812322.1"/>
    </source>
</evidence>
<evidence type="ECO:0000256" key="2">
    <source>
        <dbReference type="SAM" id="Phobius"/>
    </source>
</evidence>
<organism evidence="3 4">
    <name type="scientific">Rhodococcus gannanensis</name>
    <dbReference type="NCBI Taxonomy" id="1960308"/>
    <lineage>
        <taxon>Bacteria</taxon>
        <taxon>Bacillati</taxon>
        <taxon>Actinomycetota</taxon>
        <taxon>Actinomycetes</taxon>
        <taxon>Mycobacteriales</taxon>
        <taxon>Nocardiaceae</taxon>
        <taxon>Rhodococcus</taxon>
    </lineage>
</organism>
<protein>
    <recommendedName>
        <fullName evidence="5">Cell wall synthesis protein CwsA</fullName>
    </recommendedName>
</protein>
<keyword evidence="2" id="KW-1133">Transmembrane helix</keyword>
<comment type="caution">
    <text evidence="3">The sequence shown here is derived from an EMBL/GenBank/DDBJ whole genome shotgun (WGS) entry which is preliminary data.</text>
</comment>
<feature type="transmembrane region" description="Helical" evidence="2">
    <location>
        <begin position="92"/>
        <end position="111"/>
    </location>
</feature>
<reference evidence="4" key="1">
    <citation type="journal article" date="2019" name="Int. J. Syst. Evol. Microbiol.">
        <title>The Global Catalogue of Microorganisms (GCM) 10K type strain sequencing project: providing services to taxonomists for standard genome sequencing and annotation.</title>
        <authorList>
            <consortium name="The Broad Institute Genomics Platform"/>
            <consortium name="The Broad Institute Genome Sequencing Center for Infectious Disease"/>
            <person name="Wu L."/>
            <person name="Ma J."/>
        </authorList>
    </citation>
    <scope>NUCLEOTIDE SEQUENCE [LARGE SCALE GENOMIC DNA]</scope>
    <source>
        <strain evidence="4">DT72</strain>
    </source>
</reference>
<feature type="region of interest" description="Disordered" evidence="1">
    <location>
        <begin position="1"/>
        <end position="27"/>
    </location>
</feature>
<proteinExistence type="predicted"/>
<evidence type="ECO:0000313" key="4">
    <source>
        <dbReference type="Proteomes" id="UP001597286"/>
    </source>
</evidence>
<gene>
    <name evidence="3" type="ORF">ACFSJG_08860</name>
</gene>
<dbReference type="EMBL" id="JBHUFB010000009">
    <property type="protein sequence ID" value="MFD1812322.1"/>
    <property type="molecule type" value="Genomic_DNA"/>
</dbReference>
<feature type="region of interest" description="Disordered" evidence="1">
    <location>
        <begin position="112"/>
        <end position="136"/>
    </location>
</feature>
<sequence length="136" mass="13827">MTRSTTHTPTPDPVELEAESPSATDRSAALRLAQATALGVARGTGSIAKGGGRLLGRGYSAAKAGLARNTADGTVRTEDVAAASSGRRLRPILLVGAAVAVVAAGVAAWRLRRPEPAPVADRPPSLRDLDAPDQAN</sequence>
<keyword evidence="2" id="KW-0472">Membrane</keyword>
<evidence type="ECO:0008006" key="5">
    <source>
        <dbReference type="Google" id="ProtNLM"/>
    </source>
</evidence>
<name>A0ABW4P308_9NOCA</name>
<keyword evidence="4" id="KW-1185">Reference proteome</keyword>
<keyword evidence="2" id="KW-0812">Transmembrane</keyword>
<dbReference type="RefSeq" id="WP_378484834.1">
    <property type="nucleotide sequence ID" value="NZ_JBHUFB010000009.1"/>
</dbReference>
<evidence type="ECO:0000256" key="1">
    <source>
        <dbReference type="SAM" id="MobiDB-lite"/>
    </source>
</evidence>